<dbReference type="PANTHER" id="PTHR16099:SF7">
    <property type="entry name" value="NUDIX HYDROLASE DOMAIN-CONTAINING PROTEIN"/>
    <property type="match status" value="1"/>
</dbReference>
<feature type="domain" description="Nudix hydrolase" evidence="1">
    <location>
        <begin position="2"/>
        <end position="135"/>
    </location>
</feature>
<comment type="caution">
    <text evidence="2">The sequence shown here is derived from an EMBL/GenBank/DDBJ whole genome shotgun (WGS) entry which is preliminary data.</text>
</comment>
<accession>A0A1F5ZSF1</accession>
<reference evidence="2 3" key="1">
    <citation type="journal article" date="2016" name="Nat. Commun.">
        <title>Thousands of microbial genomes shed light on interconnected biogeochemical processes in an aquifer system.</title>
        <authorList>
            <person name="Anantharaman K."/>
            <person name="Brown C.T."/>
            <person name="Hug L.A."/>
            <person name="Sharon I."/>
            <person name="Castelle C.J."/>
            <person name="Probst A.J."/>
            <person name="Thomas B.C."/>
            <person name="Singh A."/>
            <person name="Wilkins M.J."/>
            <person name="Karaoz U."/>
            <person name="Brodie E.L."/>
            <person name="Williams K.H."/>
            <person name="Hubbard S.S."/>
            <person name="Banfield J.F."/>
        </authorList>
    </citation>
    <scope>NUCLEOTIDE SEQUENCE [LARGE SCALE GENOMIC DNA]</scope>
</reference>
<dbReference type="AlphaFoldDB" id="A0A1F5ZSF1"/>
<protein>
    <recommendedName>
        <fullName evidence="1">Nudix hydrolase domain-containing protein</fullName>
    </recommendedName>
</protein>
<dbReference type="Gene3D" id="3.90.79.10">
    <property type="entry name" value="Nucleoside Triphosphate Pyrophosphohydrolase"/>
    <property type="match status" value="1"/>
</dbReference>
<dbReference type="GO" id="GO:0005829">
    <property type="term" value="C:cytosol"/>
    <property type="evidence" value="ECO:0007669"/>
    <property type="project" value="TreeGrafter"/>
</dbReference>
<dbReference type="PROSITE" id="PS51462">
    <property type="entry name" value="NUDIX"/>
    <property type="match status" value="1"/>
</dbReference>
<dbReference type="EMBL" id="MFJL01000026">
    <property type="protein sequence ID" value="OGG15378.1"/>
    <property type="molecule type" value="Genomic_DNA"/>
</dbReference>
<name>A0A1F5ZSF1_9BACT</name>
<dbReference type="Proteomes" id="UP000176923">
    <property type="component" value="Unassembled WGS sequence"/>
</dbReference>
<dbReference type="InterPro" id="IPR015797">
    <property type="entry name" value="NUDIX_hydrolase-like_dom_sf"/>
</dbReference>
<evidence type="ECO:0000313" key="3">
    <source>
        <dbReference type="Proteomes" id="UP000176923"/>
    </source>
</evidence>
<dbReference type="STRING" id="1798382.A3D77_07605"/>
<proteinExistence type="predicted"/>
<dbReference type="GO" id="GO:0006203">
    <property type="term" value="P:dGTP catabolic process"/>
    <property type="evidence" value="ECO:0007669"/>
    <property type="project" value="TreeGrafter"/>
</dbReference>
<evidence type="ECO:0000313" key="2">
    <source>
        <dbReference type="EMBL" id="OGG15378.1"/>
    </source>
</evidence>
<dbReference type="SUPFAM" id="SSF55811">
    <property type="entry name" value="Nudix"/>
    <property type="match status" value="1"/>
</dbReference>
<evidence type="ECO:0000259" key="1">
    <source>
        <dbReference type="PROSITE" id="PS51462"/>
    </source>
</evidence>
<dbReference type="PANTHER" id="PTHR16099">
    <property type="entry name" value="8-OXO-DGTP DIPHOSPHATES NUDT15"/>
    <property type="match status" value="1"/>
</dbReference>
<dbReference type="InterPro" id="IPR000086">
    <property type="entry name" value="NUDIX_hydrolase_dom"/>
</dbReference>
<dbReference type="GO" id="GO:0035539">
    <property type="term" value="F:8-oxo-7,8-dihydrodeoxyguanosine triphosphate pyrophosphatase activity"/>
    <property type="evidence" value="ECO:0007669"/>
    <property type="project" value="TreeGrafter"/>
</dbReference>
<gene>
    <name evidence="2" type="ORF">A3D77_07605</name>
</gene>
<sequence length="139" mass="16033">MKKYPKVSVAILVIKDNKILLGLLTKKWMYNGQQVYGVPGRDIRFAEKIGDTVRRNIKEEFGCGIKKYKIISVNANYAFGNHYIGIGVTAEIDGGPKLLIPEDWEKWEWFDKDKIPQNLFPAAEYLIKSYKKNKFTVSE</sequence>
<organism evidence="2 3">
    <name type="scientific">Candidatus Gottesmanbacteria bacterium RIFCSPHIGHO2_02_FULL_39_11</name>
    <dbReference type="NCBI Taxonomy" id="1798382"/>
    <lineage>
        <taxon>Bacteria</taxon>
        <taxon>Candidatus Gottesmaniibacteriota</taxon>
    </lineage>
</organism>